<feature type="compositionally biased region" description="Polar residues" evidence="1">
    <location>
        <begin position="116"/>
        <end position="127"/>
    </location>
</feature>
<evidence type="ECO:0000313" key="3">
    <source>
        <dbReference type="Proteomes" id="UP001159363"/>
    </source>
</evidence>
<dbReference type="Proteomes" id="UP001159363">
    <property type="component" value="Chromosome 2"/>
</dbReference>
<sequence length="127" mass="14595">MWWYGPVWLHEPGPLQDSAVVKPDQDLVESERKRTVATAHIEPESSLLSRWSSLRQFKSCLRFGKNCKTLHTERVSHPLTVDELHTALLRWVISVLRENFSDDVHCLQNDKPLPSKSRTAGTSSSFR</sequence>
<protein>
    <submittedName>
        <fullName evidence="2">Uncharacterized protein</fullName>
    </submittedName>
</protein>
<gene>
    <name evidence="2" type="ORF">PR048_005734</name>
</gene>
<evidence type="ECO:0000256" key="1">
    <source>
        <dbReference type="SAM" id="MobiDB-lite"/>
    </source>
</evidence>
<proteinExistence type="predicted"/>
<dbReference type="EMBL" id="JARBHB010000002">
    <property type="protein sequence ID" value="KAJ8893151.1"/>
    <property type="molecule type" value="Genomic_DNA"/>
</dbReference>
<reference evidence="2 3" key="1">
    <citation type="submission" date="2023-02" db="EMBL/GenBank/DDBJ databases">
        <title>LHISI_Scaffold_Assembly.</title>
        <authorList>
            <person name="Stuart O.P."/>
            <person name="Cleave R."/>
            <person name="Magrath M.J.L."/>
            <person name="Mikheyev A.S."/>
        </authorList>
    </citation>
    <scope>NUCLEOTIDE SEQUENCE [LARGE SCALE GENOMIC DNA]</scope>
    <source>
        <strain evidence="2">Daus_M_001</strain>
        <tissue evidence="2">Leg muscle</tissue>
    </source>
</reference>
<name>A0ABQ9I9Z3_9NEOP</name>
<organism evidence="2 3">
    <name type="scientific">Dryococelus australis</name>
    <dbReference type="NCBI Taxonomy" id="614101"/>
    <lineage>
        <taxon>Eukaryota</taxon>
        <taxon>Metazoa</taxon>
        <taxon>Ecdysozoa</taxon>
        <taxon>Arthropoda</taxon>
        <taxon>Hexapoda</taxon>
        <taxon>Insecta</taxon>
        <taxon>Pterygota</taxon>
        <taxon>Neoptera</taxon>
        <taxon>Polyneoptera</taxon>
        <taxon>Phasmatodea</taxon>
        <taxon>Verophasmatodea</taxon>
        <taxon>Anareolatae</taxon>
        <taxon>Phasmatidae</taxon>
        <taxon>Eurycanthinae</taxon>
        <taxon>Dryococelus</taxon>
    </lineage>
</organism>
<accession>A0ABQ9I9Z3</accession>
<evidence type="ECO:0000313" key="2">
    <source>
        <dbReference type="EMBL" id="KAJ8893151.1"/>
    </source>
</evidence>
<feature type="region of interest" description="Disordered" evidence="1">
    <location>
        <begin position="107"/>
        <end position="127"/>
    </location>
</feature>
<keyword evidence="3" id="KW-1185">Reference proteome</keyword>
<comment type="caution">
    <text evidence="2">The sequence shown here is derived from an EMBL/GenBank/DDBJ whole genome shotgun (WGS) entry which is preliminary data.</text>
</comment>